<dbReference type="InterPro" id="IPR001647">
    <property type="entry name" value="HTH_TetR"/>
</dbReference>
<protein>
    <submittedName>
        <fullName evidence="3">TetR/AcrR family transcriptional regulator</fullName>
    </submittedName>
</protein>
<dbReference type="Pfam" id="PF00440">
    <property type="entry name" value="TetR_N"/>
    <property type="match status" value="1"/>
</dbReference>
<dbReference type="EMBL" id="BAAALG010000017">
    <property type="protein sequence ID" value="GAA1114209.1"/>
    <property type="molecule type" value="Genomic_DNA"/>
</dbReference>
<evidence type="ECO:0000256" key="1">
    <source>
        <dbReference type="ARBA" id="ARBA00023125"/>
    </source>
</evidence>
<evidence type="ECO:0000259" key="2">
    <source>
        <dbReference type="Pfam" id="PF00440"/>
    </source>
</evidence>
<proteinExistence type="predicted"/>
<keyword evidence="4" id="KW-1185">Reference proteome</keyword>
<evidence type="ECO:0000313" key="3">
    <source>
        <dbReference type="EMBL" id="GAA1114209.1"/>
    </source>
</evidence>
<organism evidence="3 4">
    <name type="scientific">Nocardioides dubius</name>
    <dbReference type="NCBI Taxonomy" id="317019"/>
    <lineage>
        <taxon>Bacteria</taxon>
        <taxon>Bacillati</taxon>
        <taxon>Actinomycetota</taxon>
        <taxon>Actinomycetes</taxon>
        <taxon>Propionibacteriales</taxon>
        <taxon>Nocardioidaceae</taxon>
        <taxon>Nocardioides</taxon>
    </lineage>
</organism>
<dbReference type="InterPro" id="IPR009057">
    <property type="entry name" value="Homeodomain-like_sf"/>
</dbReference>
<sequence>MTVTPNAATRGPRTAARTLMIEVAEQLIAERGVEGVSLRNVGQAAGQRNNSAAQYHFGTRDGLVAAVIAHRSDDVEQRRKELLDALGERPEQAPLGDLVRCFVLPLAEMVDRGDAAHPTWYLRFLTQVVTLHGGHRAEEIAPRPEHMKVLEGALRSRLSHLDLATFARRMRWLAQVSVRALADQEYEREHDRQSGPIDPIVDDLVQMLVALLDAE</sequence>
<dbReference type="Proteomes" id="UP001501581">
    <property type="component" value="Unassembled WGS sequence"/>
</dbReference>
<reference evidence="4" key="1">
    <citation type="journal article" date="2019" name="Int. J. Syst. Evol. Microbiol.">
        <title>The Global Catalogue of Microorganisms (GCM) 10K type strain sequencing project: providing services to taxonomists for standard genome sequencing and annotation.</title>
        <authorList>
            <consortium name="The Broad Institute Genomics Platform"/>
            <consortium name="The Broad Institute Genome Sequencing Center for Infectious Disease"/>
            <person name="Wu L."/>
            <person name="Ma J."/>
        </authorList>
    </citation>
    <scope>NUCLEOTIDE SEQUENCE [LARGE SCALE GENOMIC DNA]</scope>
    <source>
        <strain evidence="4">JCM 13008</strain>
    </source>
</reference>
<keyword evidence="1" id="KW-0238">DNA-binding</keyword>
<evidence type="ECO:0000313" key="4">
    <source>
        <dbReference type="Proteomes" id="UP001501581"/>
    </source>
</evidence>
<dbReference type="RefSeq" id="WP_343996763.1">
    <property type="nucleotide sequence ID" value="NZ_BAAALG010000017.1"/>
</dbReference>
<dbReference type="Gene3D" id="1.10.357.10">
    <property type="entry name" value="Tetracycline Repressor, domain 2"/>
    <property type="match status" value="1"/>
</dbReference>
<accession>A0ABP4EQ72</accession>
<gene>
    <name evidence="3" type="ORF">GCM10009668_40740</name>
</gene>
<feature type="domain" description="HTH tetR-type" evidence="2">
    <location>
        <begin position="21"/>
        <end position="67"/>
    </location>
</feature>
<name>A0ABP4EQ72_9ACTN</name>
<comment type="caution">
    <text evidence="3">The sequence shown here is derived from an EMBL/GenBank/DDBJ whole genome shotgun (WGS) entry which is preliminary data.</text>
</comment>
<dbReference type="SUPFAM" id="SSF46689">
    <property type="entry name" value="Homeodomain-like"/>
    <property type="match status" value="1"/>
</dbReference>